<proteinExistence type="predicted"/>
<dbReference type="EMBL" id="UASJ01000002">
    <property type="protein sequence ID" value="SQC01526.1"/>
    <property type="molecule type" value="Genomic_DNA"/>
</dbReference>
<organism evidence="5 6">
    <name type="scientific">Mobiluncus curtisii</name>
    <dbReference type="NCBI Taxonomy" id="2051"/>
    <lineage>
        <taxon>Bacteria</taxon>
        <taxon>Bacillati</taxon>
        <taxon>Actinomycetota</taxon>
        <taxon>Actinomycetes</taxon>
        <taxon>Actinomycetales</taxon>
        <taxon>Actinomycetaceae</taxon>
        <taxon>Mobiluncus</taxon>
    </lineage>
</organism>
<reference evidence="5 6" key="1">
    <citation type="submission" date="2018-06" db="EMBL/GenBank/DDBJ databases">
        <authorList>
            <consortium name="Pathogen Informatics"/>
            <person name="Doyle S."/>
        </authorList>
    </citation>
    <scope>NUCLEOTIDE SEQUENCE [LARGE SCALE GENOMIC DNA]</scope>
    <source>
        <strain evidence="5 6">NCTC11820</strain>
    </source>
</reference>
<feature type="region of interest" description="Disordered" evidence="1">
    <location>
        <begin position="186"/>
        <end position="216"/>
    </location>
</feature>
<protein>
    <recommendedName>
        <fullName evidence="8">PRTRC system protein E</fullName>
    </recommendedName>
</protein>
<dbReference type="AlphaFoldDB" id="A0A2X3BQD3"/>
<reference evidence="2 7" key="2">
    <citation type="submission" date="2020-04" db="EMBL/GenBank/DDBJ databases">
        <title>Antimicrobial susceptibility and clonality of vaginal-derived multi-drug resistant Mobiluncus isolates in China.</title>
        <authorList>
            <person name="Zhang X."/>
        </authorList>
    </citation>
    <scope>NUCLEOTIDE SEQUENCE [LARGE SCALE GENOMIC DNA]</scope>
    <source>
        <strain evidence="2 7">19</strain>
    </source>
</reference>
<evidence type="ECO:0000256" key="1">
    <source>
        <dbReference type="SAM" id="MobiDB-lite"/>
    </source>
</evidence>
<dbReference type="GeneID" id="55564716"/>
<dbReference type="RefSeq" id="WP_013188824.1">
    <property type="nucleotide sequence ID" value="NZ_CAMYEK010000011.1"/>
</dbReference>
<evidence type="ECO:0008006" key="8">
    <source>
        <dbReference type="Google" id="ProtNLM"/>
    </source>
</evidence>
<evidence type="ECO:0000313" key="7">
    <source>
        <dbReference type="Proteomes" id="UP000553981"/>
    </source>
</evidence>
<dbReference type="Proteomes" id="UP000250245">
    <property type="component" value="Unassembled WGS sequence"/>
</dbReference>
<evidence type="ECO:0000313" key="4">
    <source>
        <dbReference type="EMBL" id="SQC01517.1"/>
    </source>
</evidence>
<feature type="compositionally biased region" description="Basic and acidic residues" evidence="1">
    <location>
        <begin position="203"/>
        <end position="216"/>
    </location>
</feature>
<gene>
    <name evidence="2" type="ORF">HHJ67_01160</name>
    <name evidence="3" type="ORF">NCTC11820_00132</name>
    <name evidence="4" type="ORF">NCTC11820_01905</name>
    <name evidence="5" type="ORF">NCTC11820_01914</name>
</gene>
<name>A0A2X3BQD3_9ACTO</name>
<dbReference type="OMA" id="YSDVWLD"/>
<evidence type="ECO:0000313" key="6">
    <source>
        <dbReference type="Proteomes" id="UP000250245"/>
    </source>
</evidence>
<dbReference type="EMBL" id="JABCUI010000001">
    <property type="protein sequence ID" value="NMW86370.1"/>
    <property type="molecule type" value="Genomic_DNA"/>
</dbReference>
<sequence>MLSPANRHDSLDLSAAQPFHLLAVADDVQPEEIDILAGQIWTECSRLGPGLLELKKEAYLTGPWDLTPEAIVGLGLPSRLKFAYLAGVPALRGKPVPQWLQGRDPLWDAFREGGPEGLELEVLQGLRRMARRLAGALRFSTGPIIVPDPDSAVSLRVLSEIWLEPAACLQVVQRALPIAALLMGNETEQTQRRSGPKPPRLTTPEERANYDPDGLRSRIQAGVSPDERAWLHAEAEAYDEAAMSMPLMVDAYAIAADVTQKSSVHVVVQGETAIPPVLGHAEDGCVSYAISWIAPEITITEESRLKRTMRLDRLTVIDAIEAVARQLAEATNGVIIDEDDFVVTL</sequence>
<dbReference type="Proteomes" id="UP000553981">
    <property type="component" value="Unassembled WGS sequence"/>
</dbReference>
<dbReference type="EMBL" id="UASJ01000002">
    <property type="protein sequence ID" value="SQC01517.1"/>
    <property type="molecule type" value="Genomic_DNA"/>
</dbReference>
<evidence type="ECO:0000313" key="5">
    <source>
        <dbReference type="EMBL" id="SQC01526.1"/>
    </source>
</evidence>
<evidence type="ECO:0000313" key="3">
    <source>
        <dbReference type="EMBL" id="SQB63363.1"/>
    </source>
</evidence>
<dbReference type="EMBL" id="UASJ01000001">
    <property type="protein sequence ID" value="SQB63363.1"/>
    <property type="molecule type" value="Genomic_DNA"/>
</dbReference>
<accession>A0A2X3BQD3</accession>
<evidence type="ECO:0000313" key="2">
    <source>
        <dbReference type="EMBL" id="NMW86370.1"/>
    </source>
</evidence>